<keyword evidence="1" id="KW-0472">Membrane</keyword>
<reference evidence="2 3" key="1">
    <citation type="submission" date="2024-09" db="EMBL/GenBank/DDBJ databases">
        <title>Laminarin stimulates single cell rates of sulfate reduction while oxygen inhibits transcriptomic activity in coastal marine sediment.</title>
        <authorList>
            <person name="Lindsay M."/>
            <person name="Orcutt B."/>
            <person name="Emerson D."/>
            <person name="Stepanauskas R."/>
            <person name="D'Angelo T."/>
        </authorList>
    </citation>
    <scope>NUCLEOTIDE SEQUENCE [LARGE SCALE GENOMIC DNA]</scope>
    <source>
        <strain evidence="2">SAG AM-311-K15</strain>
    </source>
</reference>
<evidence type="ECO:0008006" key="4">
    <source>
        <dbReference type="Google" id="ProtNLM"/>
    </source>
</evidence>
<keyword evidence="3" id="KW-1185">Reference proteome</keyword>
<feature type="transmembrane region" description="Helical" evidence="1">
    <location>
        <begin position="401"/>
        <end position="423"/>
    </location>
</feature>
<evidence type="ECO:0000313" key="2">
    <source>
        <dbReference type="EMBL" id="MFC1849292.1"/>
    </source>
</evidence>
<evidence type="ECO:0000256" key="1">
    <source>
        <dbReference type="SAM" id="Phobius"/>
    </source>
</evidence>
<protein>
    <recommendedName>
        <fullName evidence="4">Glycosyltransferase RgtA/B/C/D-like domain-containing protein</fullName>
    </recommendedName>
</protein>
<keyword evidence="1" id="KW-1133">Transmembrane helix</keyword>
<name>A0ABV6YSX6_UNCC1</name>
<dbReference type="Proteomes" id="UP001594351">
    <property type="component" value="Unassembled WGS sequence"/>
</dbReference>
<feature type="transmembrane region" description="Helical" evidence="1">
    <location>
        <begin position="300"/>
        <end position="320"/>
    </location>
</feature>
<feature type="transmembrane region" description="Helical" evidence="1">
    <location>
        <begin position="6"/>
        <end position="26"/>
    </location>
</feature>
<dbReference type="EMBL" id="JBHPBY010000030">
    <property type="protein sequence ID" value="MFC1849292.1"/>
    <property type="molecule type" value="Genomic_DNA"/>
</dbReference>
<feature type="transmembrane region" description="Helical" evidence="1">
    <location>
        <begin position="357"/>
        <end position="380"/>
    </location>
</feature>
<feature type="transmembrane region" description="Helical" evidence="1">
    <location>
        <begin position="130"/>
        <end position="151"/>
    </location>
</feature>
<feature type="transmembrane region" description="Helical" evidence="1">
    <location>
        <begin position="198"/>
        <end position="228"/>
    </location>
</feature>
<keyword evidence="1" id="KW-0812">Transmembrane</keyword>
<proteinExistence type="predicted"/>
<organism evidence="2 3">
    <name type="scientific">candidate division CSSED10-310 bacterium</name>
    <dbReference type="NCBI Taxonomy" id="2855610"/>
    <lineage>
        <taxon>Bacteria</taxon>
        <taxon>Bacteria division CSSED10-310</taxon>
    </lineage>
</organism>
<feature type="transmembrane region" description="Helical" evidence="1">
    <location>
        <begin position="107"/>
        <end position="124"/>
    </location>
</feature>
<gene>
    <name evidence="2" type="ORF">ACFL27_03690</name>
</gene>
<evidence type="ECO:0000313" key="3">
    <source>
        <dbReference type="Proteomes" id="UP001594351"/>
    </source>
</evidence>
<sequence length="586" mass="66417">MNKKNCSALLLLILPLMMVLVCLCLIEARGPFWLGKNWDPSYGYLLNSLNLARLKGVGLREHPGTPVQSTGAIVLRTVHCLRFFANGSLQADVLTNPEIYMAMLNKFYLLLNTLTLFILGLVTFKFTKDLMISFLVQFSPFFSGTILLFGLADVRPEAFLLVSSLIFLVLLVFYVHNFQEENTIYHIPCIPKLSPHSLFTFCFSIVSGFGMASKVTFFPLLIIPLLILPKYKYKIFYVLGTILSFIFFTLPIVHEYGVLYNWLRGLVIHSGSHGRGSLAFIDPSLYVANFKHIVLHNAPFSIVLLLSLSILMVSFCLPRFRKISKGNINFKILSGVSLSQLVGLLMVAKHYRPWEIYYLLPALCMSGMTLLLITLCLRDIGQNLKMEEKGGSLRAKIGQSIFKMNGSWVINLLIISIICYARIDEVRMYYSKYSEMKTESLKVYAQVEHDYKDYAKIYTLNSSSPAFALGWSDILLAKKYNSEFLRKLYEDAYIFFPFEGKFYGVEGGFHDWVDNVQFVDIQSKYGQKIIFQGVNLKKLAANSGIDFTDLMKPGEGLSFIDVFKGENQTIYELELSLKNGINGGAL</sequence>
<feature type="transmembrane region" description="Helical" evidence="1">
    <location>
        <begin position="158"/>
        <end position="178"/>
    </location>
</feature>
<comment type="caution">
    <text evidence="2">The sequence shown here is derived from an EMBL/GenBank/DDBJ whole genome shotgun (WGS) entry which is preliminary data.</text>
</comment>
<accession>A0ABV6YSX6</accession>
<feature type="transmembrane region" description="Helical" evidence="1">
    <location>
        <begin position="235"/>
        <end position="253"/>
    </location>
</feature>